<evidence type="ECO:0000256" key="3">
    <source>
        <dbReference type="ARBA" id="ARBA00022676"/>
    </source>
</evidence>
<dbReference type="InterPro" id="IPR040911">
    <property type="entry name" value="Exostosin_GT47"/>
</dbReference>
<sequence>MIFIYLSQTNLNFFFFLWYLLPLKLFLRLKKKKKKKKKELYKMKERLNPKIRKPNTNNNSSSKKFTVSFLSVFLVFLFVNTFFYTSFYSDSGSDSRESFDFSGNSSKTKVYMYDLPTNFTYGVIEQHGLARGGDNKIDDVTGLKYPGHQHMHEWYLFSDLTRPENQRVGSPIVRVFDPAEADLFYVSAFSSLSLIVNSGRPGHSGSGFGYSDEEMQESLVGWLEGQEWWRRNNGRDHVIVAGDPNALKRVMDRVKNAVLLVADFGRLRADQGSLVKDVIIPYSHRIDAYEGEFGVKQRNNLLFFMGNRYRKDGGRARDLLFKLLENEDDVVIKHGTQTRENRSEAKQGMHTSKFCLHPAGDTPTACRLFDSIASLCVPVIVSDGIELPFEDVIDYRKFCIFLKSDAALKPGFVVKKLRKVKPEKIIKYQKTMKEVRRYFDYTHPNGSLNEIWRQVTQKIPLIKLMINREKRMIKREGSAPQCSCLCSNLTGIIHGV</sequence>
<keyword evidence="4" id="KW-0808">Transferase</keyword>
<evidence type="ECO:0000256" key="2">
    <source>
        <dbReference type="ARBA" id="ARBA00010271"/>
    </source>
</evidence>
<feature type="domain" description="Exostosin GT47" evidence="9">
    <location>
        <begin position="106"/>
        <end position="417"/>
    </location>
</feature>
<evidence type="ECO:0000313" key="11">
    <source>
        <dbReference type="RefSeq" id="XP_010481669.1"/>
    </source>
</evidence>
<keyword evidence="7" id="KW-0325">Glycoprotein</keyword>
<evidence type="ECO:0000256" key="4">
    <source>
        <dbReference type="ARBA" id="ARBA00022679"/>
    </source>
</evidence>
<keyword evidence="10" id="KW-1185">Reference proteome</keyword>
<name>A0ABM0X705_CAMSA</name>
<evidence type="ECO:0000256" key="8">
    <source>
        <dbReference type="SAM" id="Phobius"/>
    </source>
</evidence>
<dbReference type="PANTHER" id="PTHR11062">
    <property type="entry name" value="EXOSTOSIN HEPARAN SULFATE GLYCOSYLTRANSFERASE -RELATED"/>
    <property type="match status" value="1"/>
</dbReference>
<evidence type="ECO:0000259" key="9">
    <source>
        <dbReference type="Pfam" id="PF03016"/>
    </source>
</evidence>
<dbReference type="InterPro" id="IPR004263">
    <property type="entry name" value="Exostosin"/>
</dbReference>
<accession>A0ABM0X705</accession>
<comment type="subcellular location">
    <subcellularLocation>
        <location evidence="1">Golgi apparatus membrane</location>
        <topology evidence="1">Single-pass type II membrane protein</topology>
    </subcellularLocation>
</comment>
<keyword evidence="3" id="KW-0328">Glycosyltransferase</keyword>
<feature type="transmembrane region" description="Helical" evidence="8">
    <location>
        <begin position="12"/>
        <end position="29"/>
    </location>
</feature>
<evidence type="ECO:0000313" key="10">
    <source>
        <dbReference type="Proteomes" id="UP000694864"/>
    </source>
</evidence>
<dbReference type="Pfam" id="PF03016">
    <property type="entry name" value="Exostosin_GT47"/>
    <property type="match status" value="1"/>
</dbReference>
<reference evidence="10" key="1">
    <citation type="journal article" date="2014" name="Nat. Commun.">
        <title>The emerging biofuel crop Camelina sativa retains a highly undifferentiated hexaploid genome structure.</title>
        <authorList>
            <person name="Kagale S."/>
            <person name="Koh C."/>
            <person name="Nixon J."/>
            <person name="Bollina V."/>
            <person name="Clarke W.E."/>
            <person name="Tuteja R."/>
            <person name="Spillane C."/>
            <person name="Robinson S.J."/>
            <person name="Links M.G."/>
            <person name="Clarke C."/>
            <person name="Higgins E.E."/>
            <person name="Huebert T."/>
            <person name="Sharpe A.G."/>
            <person name="Parkin I.A."/>
        </authorList>
    </citation>
    <scope>NUCLEOTIDE SEQUENCE [LARGE SCALE GENOMIC DNA]</scope>
    <source>
        <strain evidence="10">cv. DH55</strain>
    </source>
</reference>
<proteinExistence type="inferred from homology"/>
<comment type="similarity">
    <text evidence="2">Belongs to the glycosyltransferase 47 family.</text>
</comment>
<keyword evidence="8" id="KW-1133">Transmembrane helix</keyword>
<dbReference type="GeneID" id="104760441"/>
<evidence type="ECO:0000256" key="5">
    <source>
        <dbReference type="ARBA" id="ARBA00022968"/>
    </source>
</evidence>
<evidence type="ECO:0000256" key="1">
    <source>
        <dbReference type="ARBA" id="ARBA00004323"/>
    </source>
</evidence>
<dbReference type="Proteomes" id="UP000694864">
    <property type="component" value="Chromosome 18"/>
</dbReference>
<keyword evidence="5" id="KW-0735">Signal-anchor</keyword>
<gene>
    <name evidence="11" type="primary">LOC104760441</name>
</gene>
<keyword evidence="8" id="KW-0812">Transmembrane</keyword>
<keyword evidence="8" id="KW-0472">Membrane</keyword>
<dbReference type="PANTHER" id="PTHR11062:SF307">
    <property type="entry name" value="ARABINOSYLTRANSFERASE ARAD2-RELATED"/>
    <property type="match status" value="1"/>
</dbReference>
<evidence type="ECO:0000256" key="6">
    <source>
        <dbReference type="ARBA" id="ARBA00023034"/>
    </source>
</evidence>
<protein>
    <submittedName>
        <fullName evidence="11">Probable arabinosyltransferase ARAD2</fullName>
    </submittedName>
</protein>
<reference evidence="11" key="2">
    <citation type="submission" date="2025-08" db="UniProtKB">
        <authorList>
            <consortium name="RefSeq"/>
        </authorList>
    </citation>
    <scope>IDENTIFICATION</scope>
    <source>
        <tissue evidence="11">Leaf</tissue>
    </source>
</reference>
<keyword evidence="6" id="KW-0333">Golgi apparatus</keyword>
<evidence type="ECO:0000256" key="7">
    <source>
        <dbReference type="ARBA" id="ARBA00023180"/>
    </source>
</evidence>
<organism evidence="10 11">
    <name type="scientific">Camelina sativa</name>
    <name type="common">False flax</name>
    <name type="synonym">Myagrum sativum</name>
    <dbReference type="NCBI Taxonomy" id="90675"/>
    <lineage>
        <taxon>Eukaryota</taxon>
        <taxon>Viridiplantae</taxon>
        <taxon>Streptophyta</taxon>
        <taxon>Embryophyta</taxon>
        <taxon>Tracheophyta</taxon>
        <taxon>Spermatophyta</taxon>
        <taxon>Magnoliopsida</taxon>
        <taxon>eudicotyledons</taxon>
        <taxon>Gunneridae</taxon>
        <taxon>Pentapetalae</taxon>
        <taxon>rosids</taxon>
        <taxon>malvids</taxon>
        <taxon>Brassicales</taxon>
        <taxon>Brassicaceae</taxon>
        <taxon>Camelineae</taxon>
        <taxon>Camelina</taxon>
    </lineage>
</organism>
<dbReference type="RefSeq" id="XP_010481669.1">
    <property type="nucleotide sequence ID" value="XM_010483367.1"/>
</dbReference>
<feature type="transmembrane region" description="Helical" evidence="8">
    <location>
        <begin position="65"/>
        <end position="87"/>
    </location>
</feature>